<dbReference type="InterPro" id="IPR007351">
    <property type="entry name" value="YjbR"/>
</dbReference>
<dbReference type="PANTHER" id="PTHR35145:SF1">
    <property type="entry name" value="CYTOPLASMIC PROTEIN"/>
    <property type="match status" value="1"/>
</dbReference>
<name>A0AA41UKX9_9MICO</name>
<keyword evidence="2" id="KW-1185">Reference proteome</keyword>
<dbReference type="RefSeq" id="WP_243012097.1">
    <property type="nucleotide sequence ID" value="NZ_JALGAR010000002.1"/>
</dbReference>
<dbReference type="EMBL" id="JALGAR010000002">
    <property type="protein sequence ID" value="MCI4658371.1"/>
    <property type="molecule type" value="Genomic_DNA"/>
</dbReference>
<dbReference type="Pfam" id="PF04237">
    <property type="entry name" value="YjbR"/>
    <property type="match status" value="1"/>
</dbReference>
<evidence type="ECO:0000313" key="2">
    <source>
        <dbReference type="Proteomes" id="UP001165341"/>
    </source>
</evidence>
<dbReference type="Gene3D" id="3.90.1150.30">
    <property type="match status" value="1"/>
</dbReference>
<keyword evidence="1" id="KW-0238">DNA-binding</keyword>
<dbReference type="GO" id="GO:0003677">
    <property type="term" value="F:DNA binding"/>
    <property type="evidence" value="ECO:0007669"/>
    <property type="project" value="UniProtKB-KW"/>
</dbReference>
<dbReference type="PANTHER" id="PTHR35145">
    <property type="entry name" value="CYTOPLASMIC PROTEIN-RELATED"/>
    <property type="match status" value="1"/>
</dbReference>
<evidence type="ECO:0000313" key="1">
    <source>
        <dbReference type="EMBL" id="MCI4658371.1"/>
    </source>
</evidence>
<accession>A0AA41UKX9</accession>
<protein>
    <submittedName>
        <fullName evidence="1">MmcQ/YjbR family DNA-binding protein</fullName>
    </submittedName>
</protein>
<dbReference type="AlphaFoldDB" id="A0AA41UKX9"/>
<dbReference type="InterPro" id="IPR058532">
    <property type="entry name" value="YjbR/MT2646/Rv2570-like"/>
</dbReference>
<reference evidence="1" key="1">
    <citation type="submission" date="2022-03" db="EMBL/GenBank/DDBJ databases">
        <title>Cryobacterium sp. nov. strain ZS14-85, isolated from Antarctic soil.</title>
        <authorList>
            <person name="Li J."/>
            <person name="Niu G."/>
        </authorList>
    </citation>
    <scope>NUCLEOTIDE SEQUENCE</scope>
    <source>
        <strain evidence="1">ZS14-85</strain>
    </source>
</reference>
<proteinExistence type="predicted"/>
<organism evidence="1 2">
    <name type="scientific">Cryobacterium zhongshanensis</name>
    <dbReference type="NCBI Taxonomy" id="2928153"/>
    <lineage>
        <taxon>Bacteria</taxon>
        <taxon>Bacillati</taxon>
        <taxon>Actinomycetota</taxon>
        <taxon>Actinomycetes</taxon>
        <taxon>Micrococcales</taxon>
        <taxon>Microbacteriaceae</taxon>
        <taxon>Cryobacterium</taxon>
    </lineage>
</organism>
<gene>
    <name evidence="1" type="ORF">MQH31_11185</name>
</gene>
<dbReference type="InterPro" id="IPR038056">
    <property type="entry name" value="YjbR-like_sf"/>
</dbReference>
<comment type="caution">
    <text evidence="1">The sequence shown here is derived from an EMBL/GenBank/DDBJ whole genome shotgun (WGS) entry which is preliminary data.</text>
</comment>
<dbReference type="SUPFAM" id="SSF142906">
    <property type="entry name" value="YjbR-like"/>
    <property type="match status" value="1"/>
</dbReference>
<dbReference type="Proteomes" id="UP001165341">
    <property type="component" value="Unassembled WGS sequence"/>
</dbReference>
<sequence>MDPDELTAYLLDLNGAVETYPFGPEARVMKVAGKVFSIDQPDAPRRSITLKALPENVPRLIRSVAGIEPGYHMNKRHWVTVRLDGSVPADHVRELIAESHAIIVAALPRATRRGLEG</sequence>